<proteinExistence type="predicted"/>
<protein>
    <submittedName>
        <fullName evidence="1">Uncharacterized protein</fullName>
    </submittedName>
</protein>
<dbReference type="OrthoDB" id="10062789at2759"/>
<dbReference type="PANTHER" id="PTHR47331">
    <property type="entry name" value="PHD-TYPE DOMAIN-CONTAINING PROTEIN"/>
    <property type="match status" value="1"/>
</dbReference>
<evidence type="ECO:0000313" key="2">
    <source>
        <dbReference type="Proteomes" id="UP001152622"/>
    </source>
</evidence>
<dbReference type="EMBL" id="JAINUF010000005">
    <property type="protein sequence ID" value="KAJ8359026.1"/>
    <property type="molecule type" value="Genomic_DNA"/>
</dbReference>
<gene>
    <name evidence="1" type="ORF">SKAU_G00155510</name>
</gene>
<sequence length="188" mass="21334">MNKLQLALSLEKRSWPPNLCVAVLAVEIAEMIVTELDVTFDNITYYTDSKVILGYIHNQSRRFYVCSAYLSIIMFWPVELSTLVAAVADLIHVALSFSHSVQDKCQRWHICHPTEEELTKAKVCIVKSVQNECYAEELKCVTSGSNIPSSSSLWKLRPVVDRDRLLRVGGRIGRVKSEHGRDSPHNYP</sequence>
<name>A0A9Q1IYB5_SYNKA</name>
<evidence type="ECO:0000313" key="1">
    <source>
        <dbReference type="EMBL" id="KAJ8359026.1"/>
    </source>
</evidence>
<organism evidence="1 2">
    <name type="scientific">Synaphobranchus kaupii</name>
    <name type="common">Kaup's arrowtooth eel</name>
    <dbReference type="NCBI Taxonomy" id="118154"/>
    <lineage>
        <taxon>Eukaryota</taxon>
        <taxon>Metazoa</taxon>
        <taxon>Chordata</taxon>
        <taxon>Craniata</taxon>
        <taxon>Vertebrata</taxon>
        <taxon>Euteleostomi</taxon>
        <taxon>Actinopterygii</taxon>
        <taxon>Neopterygii</taxon>
        <taxon>Teleostei</taxon>
        <taxon>Anguilliformes</taxon>
        <taxon>Synaphobranchidae</taxon>
        <taxon>Synaphobranchus</taxon>
    </lineage>
</organism>
<accession>A0A9Q1IYB5</accession>
<keyword evidence="2" id="KW-1185">Reference proteome</keyword>
<dbReference type="PANTHER" id="PTHR47331:SF6">
    <property type="entry name" value="DOUBLECORTIN DOMAIN-CONTAINING PROTEIN"/>
    <property type="match status" value="1"/>
</dbReference>
<dbReference type="Proteomes" id="UP001152622">
    <property type="component" value="Chromosome 5"/>
</dbReference>
<dbReference type="AlphaFoldDB" id="A0A9Q1IYB5"/>
<comment type="caution">
    <text evidence="1">The sequence shown here is derived from an EMBL/GenBank/DDBJ whole genome shotgun (WGS) entry which is preliminary data.</text>
</comment>
<reference evidence="1" key="1">
    <citation type="journal article" date="2023" name="Science">
        <title>Genome structures resolve the early diversification of teleost fishes.</title>
        <authorList>
            <person name="Parey E."/>
            <person name="Louis A."/>
            <person name="Montfort J."/>
            <person name="Bouchez O."/>
            <person name="Roques C."/>
            <person name="Iampietro C."/>
            <person name="Lluch J."/>
            <person name="Castinel A."/>
            <person name="Donnadieu C."/>
            <person name="Desvignes T."/>
            <person name="Floi Bucao C."/>
            <person name="Jouanno E."/>
            <person name="Wen M."/>
            <person name="Mejri S."/>
            <person name="Dirks R."/>
            <person name="Jansen H."/>
            <person name="Henkel C."/>
            <person name="Chen W.J."/>
            <person name="Zahm M."/>
            <person name="Cabau C."/>
            <person name="Klopp C."/>
            <person name="Thompson A.W."/>
            <person name="Robinson-Rechavi M."/>
            <person name="Braasch I."/>
            <person name="Lecointre G."/>
            <person name="Bobe J."/>
            <person name="Postlethwait J.H."/>
            <person name="Berthelot C."/>
            <person name="Roest Crollius H."/>
            <person name="Guiguen Y."/>
        </authorList>
    </citation>
    <scope>NUCLEOTIDE SEQUENCE</scope>
    <source>
        <strain evidence="1">WJC10195</strain>
    </source>
</reference>